<evidence type="ECO:0000256" key="1">
    <source>
        <dbReference type="SAM" id="Phobius"/>
    </source>
</evidence>
<evidence type="ECO:0000259" key="2">
    <source>
        <dbReference type="Pfam" id="PF13490"/>
    </source>
</evidence>
<evidence type="ECO:0000313" key="4">
    <source>
        <dbReference type="Proteomes" id="UP000779900"/>
    </source>
</evidence>
<sequence length="138" mass="14771">MKVMSMNCDEVRLRLVSLADGALSAGEAEEVRGHLAGCEGCRRLLEQLRADAELLRREPAPEATDGLATRIMAEVRARERRAELWSGPSPALARVAAVVLVAVGIWLGVALGRGIMGNQPSLDQQLAAYGIRVAEQGL</sequence>
<evidence type="ECO:0000313" key="3">
    <source>
        <dbReference type="EMBL" id="MBM3330544.1"/>
    </source>
</evidence>
<organism evidence="3 4">
    <name type="scientific">candidate division WOR-3 bacterium</name>
    <dbReference type="NCBI Taxonomy" id="2052148"/>
    <lineage>
        <taxon>Bacteria</taxon>
        <taxon>Bacteria division WOR-3</taxon>
    </lineage>
</organism>
<keyword evidence="1" id="KW-0472">Membrane</keyword>
<dbReference type="Proteomes" id="UP000779900">
    <property type="component" value="Unassembled WGS sequence"/>
</dbReference>
<feature type="transmembrane region" description="Helical" evidence="1">
    <location>
        <begin position="91"/>
        <end position="111"/>
    </location>
</feature>
<dbReference type="Pfam" id="PF13490">
    <property type="entry name" value="zf-HC2"/>
    <property type="match status" value="1"/>
</dbReference>
<keyword evidence="1" id="KW-1133">Transmembrane helix</keyword>
<proteinExistence type="predicted"/>
<reference evidence="3" key="1">
    <citation type="submission" date="2019-03" db="EMBL/GenBank/DDBJ databases">
        <title>Lake Tanganyika Metagenome-Assembled Genomes (MAGs).</title>
        <authorList>
            <person name="Tran P."/>
        </authorList>
    </citation>
    <scope>NUCLEOTIDE SEQUENCE</scope>
    <source>
        <strain evidence="3">K_DeepCast_150m_m2_040</strain>
    </source>
</reference>
<accession>A0A937XE09</accession>
<gene>
    <name evidence="3" type="ORF">FJY68_01675</name>
</gene>
<dbReference type="Gene3D" id="1.10.10.1320">
    <property type="entry name" value="Anti-sigma factor, zinc-finger domain"/>
    <property type="match status" value="1"/>
</dbReference>
<dbReference type="InterPro" id="IPR027383">
    <property type="entry name" value="Znf_put"/>
</dbReference>
<keyword evidence="1" id="KW-0812">Transmembrane</keyword>
<name>A0A937XE09_UNCW3</name>
<comment type="caution">
    <text evidence="3">The sequence shown here is derived from an EMBL/GenBank/DDBJ whole genome shotgun (WGS) entry which is preliminary data.</text>
</comment>
<dbReference type="EMBL" id="VGIR01000005">
    <property type="protein sequence ID" value="MBM3330544.1"/>
    <property type="molecule type" value="Genomic_DNA"/>
</dbReference>
<feature type="domain" description="Putative zinc-finger" evidence="2">
    <location>
        <begin position="8"/>
        <end position="42"/>
    </location>
</feature>
<dbReference type="InterPro" id="IPR041916">
    <property type="entry name" value="Anti_sigma_zinc_sf"/>
</dbReference>
<protein>
    <recommendedName>
        <fullName evidence="2">Putative zinc-finger domain-containing protein</fullName>
    </recommendedName>
</protein>
<dbReference type="AlphaFoldDB" id="A0A937XE09"/>